<proteinExistence type="predicted"/>
<keyword evidence="1" id="KW-0472">Membrane</keyword>
<name>A0A9W7EG32_9STRA</name>
<sequence length="89" mass="9691">MANLAAGFKGKLGAGAVKALKTDKSKNMDAANVYAVMNILSFLWTVPVVLVEELPTLSYEWEKAVANVGAQELITNIALSAFFFYVYNE</sequence>
<feature type="transmembrane region" description="Helical" evidence="1">
    <location>
        <begin position="70"/>
        <end position="87"/>
    </location>
</feature>
<dbReference type="Pfam" id="PF03151">
    <property type="entry name" value="TPT"/>
    <property type="match status" value="1"/>
</dbReference>
<reference evidence="3" key="1">
    <citation type="submission" date="2022-07" db="EMBL/GenBank/DDBJ databases">
        <title>Genome analysis of Parmales, a sister group of diatoms, reveals the evolutionary specialization of diatoms from phago-mixotrophs to photoautotrophs.</title>
        <authorList>
            <person name="Ban H."/>
            <person name="Sato S."/>
            <person name="Yoshikawa S."/>
            <person name="Kazumasa Y."/>
            <person name="Nakamura Y."/>
            <person name="Ichinomiya M."/>
            <person name="Saitoh K."/>
            <person name="Sato N."/>
            <person name="Blanc-Mathieu R."/>
            <person name="Endo H."/>
            <person name="Kuwata A."/>
            <person name="Ogata H."/>
        </authorList>
    </citation>
    <scope>NUCLEOTIDE SEQUENCE</scope>
</reference>
<dbReference type="OrthoDB" id="6418713at2759"/>
<evidence type="ECO:0000256" key="1">
    <source>
        <dbReference type="SAM" id="Phobius"/>
    </source>
</evidence>
<dbReference type="Proteomes" id="UP001165082">
    <property type="component" value="Unassembled WGS sequence"/>
</dbReference>
<accession>A0A9W7EG32</accession>
<dbReference type="EMBL" id="BRXZ01001689">
    <property type="protein sequence ID" value="GMH76670.1"/>
    <property type="molecule type" value="Genomic_DNA"/>
</dbReference>
<evidence type="ECO:0000313" key="4">
    <source>
        <dbReference type="Proteomes" id="UP001165082"/>
    </source>
</evidence>
<feature type="non-terminal residue" evidence="3">
    <location>
        <position position="1"/>
    </location>
</feature>
<organism evidence="3 4">
    <name type="scientific">Triparma retinervis</name>
    <dbReference type="NCBI Taxonomy" id="2557542"/>
    <lineage>
        <taxon>Eukaryota</taxon>
        <taxon>Sar</taxon>
        <taxon>Stramenopiles</taxon>
        <taxon>Ochrophyta</taxon>
        <taxon>Bolidophyceae</taxon>
        <taxon>Parmales</taxon>
        <taxon>Triparmaceae</taxon>
        <taxon>Triparma</taxon>
    </lineage>
</organism>
<feature type="domain" description="Sugar phosphate transporter" evidence="2">
    <location>
        <begin position="18"/>
        <end position="89"/>
    </location>
</feature>
<feature type="transmembrane region" description="Helical" evidence="1">
    <location>
        <begin position="31"/>
        <end position="50"/>
    </location>
</feature>
<keyword evidence="4" id="KW-1185">Reference proteome</keyword>
<evidence type="ECO:0000313" key="3">
    <source>
        <dbReference type="EMBL" id="GMH76670.1"/>
    </source>
</evidence>
<keyword evidence="1" id="KW-1133">Transmembrane helix</keyword>
<keyword evidence="1" id="KW-0812">Transmembrane</keyword>
<feature type="non-terminal residue" evidence="3">
    <location>
        <position position="89"/>
    </location>
</feature>
<gene>
    <name evidence="3" type="ORF">TrRE_jg2436</name>
</gene>
<dbReference type="InterPro" id="IPR004853">
    <property type="entry name" value="Sugar_P_trans_dom"/>
</dbReference>
<protein>
    <recommendedName>
        <fullName evidence="2">Sugar phosphate transporter domain-containing protein</fullName>
    </recommendedName>
</protein>
<dbReference type="AlphaFoldDB" id="A0A9W7EG32"/>
<evidence type="ECO:0000259" key="2">
    <source>
        <dbReference type="Pfam" id="PF03151"/>
    </source>
</evidence>
<comment type="caution">
    <text evidence="3">The sequence shown here is derived from an EMBL/GenBank/DDBJ whole genome shotgun (WGS) entry which is preliminary data.</text>
</comment>